<dbReference type="AlphaFoldDB" id="X0Z2I7"/>
<name>X0Z2I7_9ZZZZ</name>
<dbReference type="EMBL" id="BART01008511">
    <property type="protein sequence ID" value="GAG54688.1"/>
    <property type="molecule type" value="Genomic_DNA"/>
</dbReference>
<evidence type="ECO:0000313" key="1">
    <source>
        <dbReference type="EMBL" id="GAG54688.1"/>
    </source>
</evidence>
<reference evidence="1" key="1">
    <citation type="journal article" date="2014" name="Front. Microbiol.">
        <title>High frequency of phylogenetically diverse reductive dehalogenase-homologous genes in deep subseafloor sedimentary metagenomes.</title>
        <authorList>
            <person name="Kawai M."/>
            <person name="Futagami T."/>
            <person name="Toyoda A."/>
            <person name="Takaki Y."/>
            <person name="Nishi S."/>
            <person name="Hori S."/>
            <person name="Arai W."/>
            <person name="Tsubouchi T."/>
            <person name="Morono Y."/>
            <person name="Uchiyama I."/>
            <person name="Ito T."/>
            <person name="Fujiyama A."/>
            <person name="Inagaki F."/>
            <person name="Takami H."/>
        </authorList>
    </citation>
    <scope>NUCLEOTIDE SEQUENCE</scope>
    <source>
        <strain evidence="1">Expedition CK06-06</strain>
    </source>
</reference>
<organism evidence="1">
    <name type="scientific">marine sediment metagenome</name>
    <dbReference type="NCBI Taxonomy" id="412755"/>
    <lineage>
        <taxon>unclassified sequences</taxon>
        <taxon>metagenomes</taxon>
        <taxon>ecological metagenomes</taxon>
    </lineage>
</organism>
<comment type="caution">
    <text evidence="1">The sequence shown here is derived from an EMBL/GenBank/DDBJ whole genome shotgun (WGS) entry which is preliminary data.</text>
</comment>
<protein>
    <recommendedName>
        <fullName evidence="2">CopG-like ribbon-helix-helix domain-containing protein</fullName>
    </recommendedName>
</protein>
<accession>X0Z2I7</accession>
<evidence type="ECO:0008006" key="2">
    <source>
        <dbReference type="Google" id="ProtNLM"/>
    </source>
</evidence>
<sequence length="49" mass="5663">MKTNKLPVISVSDEQKDWLTEEKKRTGETYASIVRGLIKKEAANSKRRK</sequence>
<gene>
    <name evidence="1" type="ORF">S01H4_19125</name>
</gene>
<proteinExistence type="predicted"/>